<feature type="signal peptide" evidence="2">
    <location>
        <begin position="1"/>
        <end position="21"/>
    </location>
</feature>
<feature type="chain" id="PRO_5039012062" description="Lipoprotein" evidence="2">
    <location>
        <begin position="22"/>
        <end position="198"/>
    </location>
</feature>
<feature type="region of interest" description="Disordered" evidence="1">
    <location>
        <begin position="34"/>
        <end position="85"/>
    </location>
</feature>
<accession>A0A564TXT4</accession>
<gene>
    <name evidence="3" type="ORF">DLSSTS7063_01878</name>
</gene>
<dbReference type="AlphaFoldDB" id="A0A564TXT4"/>
<feature type="compositionally biased region" description="Basic and acidic residues" evidence="1">
    <location>
        <begin position="39"/>
        <end position="71"/>
    </location>
</feature>
<sequence>MRRKKWIILGVCMLFCMINIAGCVKKESKKITTGSSVDKIVKEKTEKKETQNTKRKETKKQQEESSQESKKQGGKQTPGSDVDYDLTNMSKDMVYATVYQLMAEPDKYIGKTLCIDGLYYTGQNEKTGTYYHYSIIKDALACCSQGMEFVWGDGSHVYPDEYPKDGTEIEVKGTFETYKEPGDDTLYCHLVNAEMQVK</sequence>
<dbReference type="Proteomes" id="UP000398619">
    <property type="component" value="Unassembled WGS sequence"/>
</dbReference>
<dbReference type="EMBL" id="CABHNM010000042">
    <property type="protein sequence ID" value="VUX12045.1"/>
    <property type="molecule type" value="Genomic_DNA"/>
</dbReference>
<name>A0A564TXT4_9FIRM</name>
<reference evidence="3 4" key="1">
    <citation type="submission" date="2019-07" db="EMBL/GenBank/DDBJ databases">
        <authorList>
            <person name="Hibberd C M."/>
            <person name="Gehrig L. J."/>
            <person name="Chang H.-W."/>
            <person name="Venkatesh S."/>
        </authorList>
    </citation>
    <scope>NUCLEOTIDE SEQUENCE [LARGE SCALE GENOMIC DNA]</scope>
    <source>
        <strain evidence="3">Dorea_longicatena_SSTS_Bg7063</strain>
    </source>
</reference>
<protein>
    <recommendedName>
        <fullName evidence="5">Lipoprotein</fullName>
    </recommendedName>
</protein>
<evidence type="ECO:0000256" key="2">
    <source>
        <dbReference type="SAM" id="SignalP"/>
    </source>
</evidence>
<evidence type="ECO:0000313" key="3">
    <source>
        <dbReference type="EMBL" id="VUX12045.1"/>
    </source>
</evidence>
<evidence type="ECO:0000256" key="1">
    <source>
        <dbReference type="SAM" id="MobiDB-lite"/>
    </source>
</evidence>
<keyword evidence="2" id="KW-0732">Signal</keyword>
<proteinExistence type="predicted"/>
<evidence type="ECO:0000313" key="4">
    <source>
        <dbReference type="Proteomes" id="UP000398619"/>
    </source>
</evidence>
<evidence type="ECO:0008006" key="5">
    <source>
        <dbReference type="Google" id="ProtNLM"/>
    </source>
</evidence>
<dbReference type="RefSeq" id="WP_044925376.1">
    <property type="nucleotide sequence ID" value="NZ_CABHNM010000042.1"/>
</dbReference>
<organism evidence="3 4">
    <name type="scientific">Dorea longicatena</name>
    <dbReference type="NCBI Taxonomy" id="88431"/>
    <lineage>
        <taxon>Bacteria</taxon>
        <taxon>Bacillati</taxon>
        <taxon>Bacillota</taxon>
        <taxon>Clostridia</taxon>
        <taxon>Lachnospirales</taxon>
        <taxon>Lachnospiraceae</taxon>
        <taxon>Dorea</taxon>
    </lineage>
</organism>